<keyword evidence="2" id="KW-1185">Reference proteome</keyword>
<dbReference type="AlphaFoldDB" id="A0A7I8D6I3"/>
<dbReference type="KEGG" id="eff:skT53_05920"/>
<dbReference type="SUPFAM" id="SSF50475">
    <property type="entry name" value="FMN-binding split barrel"/>
    <property type="match status" value="1"/>
</dbReference>
<dbReference type="EMBL" id="AP023366">
    <property type="protein sequence ID" value="BCJ85607.1"/>
    <property type="molecule type" value="Genomic_DNA"/>
</dbReference>
<dbReference type="RefSeq" id="WP_200759708.1">
    <property type="nucleotide sequence ID" value="NZ_AP023366.1"/>
</dbReference>
<gene>
    <name evidence="1" type="ORF">skT53_05920</name>
</gene>
<evidence type="ECO:0000313" key="2">
    <source>
        <dbReference type="Proteomes" id="UP000593802"/>
    </source>
</evidence>
<dbReference type="InterPro" id="IPR012349">
    <property type="entry name" value="Split_barrel_FMN-bd"/>
</dbReference>
<dbReference type="Gene3D" id="2.30.110.10">
    <property type="entry name" value="Electron Transport, Fmn-binding Protein, Chain A"/>
    <property type="match status" value="1"/>
</dbReference>
<reference evidence="1 2" key="1">
    <citation type="submission" date="2020-08" db="EMBL/GenBank/DDBJ databases">
        <title>Complete Genome Sequence of Effusibacillus dendaii Strain skT53, Isolated from Farmland soil.</title>
        <authorList>
            <person name="Konishi T."/>
            <person name="Kawasaki H."/>
        </authorList>
    </citation>
    <scope>NUCLEOTIDE SEQUENCE [LARGE SCALE GENOMIC DNA]</scope>
    <source>
        <strain evidence="2">skT53</strain>
    </source>
</reference>
<evidence type="ECO:0008006" key="3">
    <source>
        <dbReference type="Google" id="ProtNLM"/>
    </source>
</evidence>
<dbReference type="Proteomes" id="UP000593802">
    <property type="component" value="Chromosome"/>
</dbReference>
<accession>A0A7I8D6I3</accession>
<evidence type="ECO:0000313" key="1">
    <source>
        <dbReference type="EMBL" id="BCJ85607.1"/>
    </source>
</evidence>
<sequence length="116" mass="13174">MINNQGITSDQMMEWLRKSNGNVYVSCMGEDGYPNISVRHVEMNGENALLYTDNANSRTVQLMMQSPKVIVNLLSDTDPYHGCKMKGEAKFEQTGESSLQYTPVRVTIILKEMFPY</sequence>
<proteinExistence type="predicted"/>
<name>A0A7I8D6I3_9BACL</name>
<protein>
    <recommendedName>
        <fullName evidence="3">Pyridoxamine 5'-phosphate oxidase putative domain-containing protein</fullName>
    </recommendedName>
</protein>
<organism evidence="1 2">
    <name type="scientific">Effusibacillus dendaii</name>
    <dbReference type="NCBI Taxonomy" id="2743772"/>
    <lineage>
        <taxon>Bacteria</taxon>
        <taxon>Bacillati</taxon>
        <taxon>Bacillota</taxon>
        <taxon>Bacilli</taxon>
        <taxon>Bacillales</taxon>
        <taxon>Alicyclobacillaceae</taxon>
        <taxon>Effusibacillus</taxon>
    </lineage>
</organism>